<keyword evidence="8" id="KW-1185">Reference proteome</keyword>
<keyword evidence="3 5" id="KW-1133">Transmembrane helix</keyword>
<dbReference type="Pfam" id="PF06305">
    <property type="entry name" value="LapA_dom"/>
    <property type="match status" value="1"/>
</dbReference>
<dbReference type="KEGG" id="pdio:PDMSB3_3304"/>
<evidence type="ECO:0000256" key="2">
    <source>
        <dbReference type="ARBA" id="ARBA00022692"/>
    </source>
</evidence>
<dbReference type="Proteomes" id="UP000325811">
    <property type="component" value="Chromosome I"/>
</dbReference>
<dbReference type="AlphaFoldDB" id="A0A5Q4YW15"/>
<dbReference type="RefSeq" id="WP_007180890.1">
    <property type="nucleotide sequence ID" value="NZ_LR699553.1"/>
</dbReference>
<evidence type="ECO:0000256" key="1">
    <source>
        <dbReference type="ARBA" id="ARBA00022475"/>
    </source>
</evidence>
<organism evidence="7 8">
    <name type="scientific">Paraburkholderia dioscoreae</name>
    <dbReference type="NCBI Taxonomy" id="2604047"/>
    <lineage>
        <taxon>Bacteria</taxon>
        <taxon>Pseudomonadati</taxon>
        <taxon>Pseudomonadota</taxon>
        <taxon>Betaproteobacteria</taxon>
        <taxon>Burkholderiales</taxon>
        <taxon>Burkholderiaceae</taxon>
        <taxon>Paraburkholderia</taxon>
    </lineage>
</organism>
<evidence type="ECO:0000256" key="5">
    <source>
        <dbReference type="SAM" id="Phobius"/>
    </source>
</evidence>
<keyword evidence="2 5" id="KW-0812">Transmembrane</keyword>
<reference evidence="7 8" key="1">
    <citation type="submission" date="2019-08" db="EMBL/GenBank/DDBJ databases">
        <authorList>
            <person name="Herpell B J."/>
        </authorList>
    </citation>
    <scope>NUCLEOTIDE SEQUENCE [LARGE SCALE GENOMIC DNA]</scope>
    <source>
        <strain evidence="8">Msb3</strain>
    </source>
</reference>
<accession>A0A5Q4YW15</accession>
<keyword evidence="4 5" id="KW-0472">Membrane</keyword>
<gene>
    <name evidence="7" type="ORF">PDMSB3_3304</name>
</gene>
<feature type="transmembrane region" description="Helical" evidence="5">
    <location>
        <begin position="42"/>
        <end position="65"/>
    </location>
</feature>
<dbReference type="InterPro" id="IPR010445">
    <property type="entry name" value="LapA_dom"/>
</dbReference>
<keyword evidence="1" id="KW-1003">Cell membrane</keyword>
<evidence type="ECO:0000256" key="4">
    <source>
        <dbReference type="ARBA" id="ARBA00023136"/>
    </source>
</evidence>
<feature type="domain" description="Lipopolysaccharide assembly protein A" evidence="6">
    <location>
        <begin position="23"/>
        <end position="81"/>
    </location>
</feature>
<evidence type="ECO:0000259" key="6">
    <source>
        <dbReference type="Pfam" id="PF06305"/>
    </source>
</evidence>
<name>A0A5Q4YW15_9BURK</name>
<dbReference type="EMBL" id="LR699553">
    <property type="protein sequence ID" value="VVD29760.1"/>
    <property type="molecule type" value="Genomic_DNA"/>
</dbReference>
<sequence length="97" mass="10824">MKFIVWLIRVLVFVLLLVLALSNTDPATLKFPGGYTWSQPLILIGLVFFVVGLLAGLVSSMPAMVRLRMENGRLKRELRVAREAPVVVEQPPMPPLI</sequence>
<proteinExistence type="predicted"/>
<protein>
    <submittedName>
        <fullName evidence="7">Uncharacterized integral membrane protein</fullName>
    </submittedName>
</protein>
<dbReference type="GO" id="GO:0005886">
    <property type="term" value="C:plasma membrane"/>
    <property type="evidence" value="ECO:0007669"/>
    <property type="project" value="InterPro"/>
</dbReference>
<evidence type="ECO:0000313" key="7">
    <source>
        <dbReference type="EMBL" id="VVD29760.1"/>
    </source>
</evidence>
<evidence type="ECO:0000256" key="3">
    <source>
        <dbReference type="ARBA" id="ARBA00022989"/>
    </source>
</evidence>
<evidence type="ECO:0000313" key="8">
    <source>
        <dbReference type="Proteomes" id="UP000325811"/>
    </source>
</evidence>